<name>A0A5R8Y1B5_9BACT</name>
<dbReference type="Pfam" id="PF04536">
    <property type="entry name" value="TPM_phosphatase"/>
    <property type="match status" value="1"/>
</dbReference>
<protein>
    <submittedName>
        <fullName evidence="4">TPM domain-containing protein</fullName>
    </submittedName>
</protein>
<dbReference type="Gene3D" id="3.10.310.50">
    <property type="match status" value="1"/>
</dbReference>
<comment type="caution">
    <text evidence="4">The sequence shown here is derived from an EMBL/GenBank/DDBJ whole genome shotgun (WGS) entry which is preliminary data.</text>
</comment>
<keyword evidence="2" id="KW-0732">Signal</keyword>
<proteinExistence type="predicted"/>
<evidence type="ECO:0000313" key="4">
    <source>
        <dbReference type="EMBL" id="TLP39135.1"/>
    </source>
</evidence>
<evidence type="ECO:0000259" key="3">
    <source>
        <dbReference type="Pfam" id="PF04536"/>
    </source>
</evidence>
<keyword evidence="1" id="KW-0812">Transmembrane</keyword>
<keyword evidence="1" id="KW-1133">Transmembrane helix</keyword>
<evidence type="ECO:0000256" key="1">
    <source>
        <dbReference type="SAM" id="Phobius"/>
    </source>
</evidence>
<feature type="chain" id="PRO_5024298890" evidence="2">
    <location>
        <begin position="21"/>
        <end position="297"/>
    </location>
</feature>
<organism evidence="4 5">
    <name type="scientific">Arcobacter arenosus</name>
    <dbReference type="NCBI Taxonomy" id="2576037"/>
    <lineage>
        <taxon>Bacteria</taxon>
        <taxon>Pseudomonadati</taxon>
        <taxon>Campylobacterota</taxon>
        <taxon>Epsilonproteobacteria</taxon>
        <taxon>Campylobacterales</taxon>
        <taxon>Arcobacteraceae</taxon>
        <taxon>Arcobacter</taxon>
    </lineage>
</organism>
<dbReference type="RefSeq" id="WP_138151719.1">
    <property type="nucleotide sequence ID" value="NZ_VANU01000002.1"/>
</dbReference>
<sequence>MKKIVLTIVSFLLLQNILFAAPTFPSLTGRVVDNAQILSKQEETKLSSILENEEKNTSNQIVIVTLNSLDGYDIADYGYQLGRYWQIGQKDKNNGVLLIISMAEKKLRIEVGYGLEGVLTDKTAHEIIEYVLKPKFRQGDFYGGISEATNAIIKAIKGEYKPSDYGVLNETSENWFFLFFAIIFISAILGGATRKFKNMKISKLFHSSMLGGFAGTFAIGFTQSLLFAAIAYFVIGIIVYLTTKKVSYDSYSSTHPSYGTGYNGGFGGFSSGGGFSSSSGFGGGGGSFGGGGASGGW</sequence>
<dbReference type="OrthoDB" id="9810918at2"/>
<dbReference type="PANTHER" id="PTHR30373">
    <property type="entry name" value="UPF0603 PROTEIN YGCG"/>
    <property type="match status" value="1"/>
</dbReference>
<gene>
    <name evidence="4" type="ORF">FDK22_04480</name>
</gene>
<keyword evidence="5" id="KW-1185">Reference proteome</keyword>
<dbReference type="AlphaFoldDB" id="A0A5R8Y1B5"/>
<reference evidence="4 5" key="1">
    <citation type="submission" date="2019-05" db="EMBL/GenBank/DDBJ databases">
        <title>Arcobacter sp. nov., isolated from sea sediment.</title>
        <authorList>
            <person name="Kim W."/>
        </authorList>
    </citation>
    <scope>NUCLEOTIDE SEQUENCE [LARGE SCALE GENOMIC DNA]</scope>
    <source>
        <strain evidence="4 5">CAU 1517</strain>
    </source>
</reference>
<feature type="transmembrane region" description="Helical" evidence="1">
    <location>
        <begin position="204"/>
        <end position="220"/>
    </location>
</feature>
<dbReference type="InterPro" id="IPR007621">
    <property type="entry name" value="TPM_dom"/>
</dbReference>
<evidence type="ECO:0000313" key="5">
    <source>
        <dbReference type="Proteomes" id="UP000308901"/>
    </source>
</evidence>
<feature type="transmembrane region" description="Helical" evidence="1">
    <location>
        <begin position="226"/>
        <end position="243"/>
    </location>
</feature>
<evidence type="ECO:0000256" key="2">
    <source>
        <dbReference type="SAM" id="SignalP"/>
    </source>
</evidence>
<keyword evidence="1" id="KW-0472">Membrane</keyword>
<dbReference type="Proteomes" id="UP000308901">
    <property type="component" value="Unassembled WGS sequence"/>
</dbReference>
<dbReference type="EMBL" id="VANU01000002">
    <property type="protein sequence ID" value="TLP39135.1"/>
    <property type="molecule type" value="Genomic_DNA"/>
</dbReference>
<feature type="transmembrane region" description="Helical" evidence="1">
    <location>
        <begin position="175"/>
        <end position="192"/>
    </location>
</feature>
<feature type="domain" description="TPM" evidence="3">
    <location>
        <begin position="31"/>
        <end position="154"/>
    </location>
</feature>
<accession>A0A5R8Y1B5</accession>
<dbReference type="PANTHER" id="PTHR30373:SF2">
    <property type="entry name" value="UPF0603 PROTEIN YGCG"/>
    <property type="match status" value="1"/>
</dbReference>
<feature type="signal peptide" evidence="2">
    <location>
        <begin position="1"/>
        <end position="20"/>
    </location>
</feature>